<comment type="caution">
    <text evidence="2">The sequence shown here is derived from an EMBL/GenBank/DDBJ whole genome shotgun (WGS) entry which is preliminary data.</text>
</comment>
<feature type="region of interest" description="Disordered" evidence="1">
    <location>
        <begin position="382"/>
        <end position="467"/>
    </location>
</feature>
<reference evidence="2 4" key="1">
    <citation type="submission" date="2024-02" db="EMBL/GenBank/DDBJ databases">
        <authorList>
            <person name="Chen Y."/>
            <person name="Shah S."/>
            <person name="Dougan E. K."/>
            <person name="Thang M."/>
            <person name="Chan C."/>
        </authorList>
    </citation>
    <scope>NUCLEOTIDE SEQUENCE [LARGE SCALE GENOMIC DNA]</scope>
</reference>
<sequence length="521" mass="56549">MSSLVADLKHTQEFLEGQRKLLAPDQFRVIVGKQSSTWCSRFRSSKLSPSDCATVTGILASGPWNEEQKGALGNALSESMMGTEGPAPRRPAQELKSFPCYITPNDAKVLRSDVHNMVKLSCVVDRCVNLSLHLPNTATVKHIVGCMVEGGVVAASPNAQYNLLKEFKSQLKAKIKHQPKSSVHLEHFPASPDDLPDELWKQAYGESPEEDDKPMGAAALAAGFEGLGHKIPVRKTNSQVRDQSATGTMNMNMENWQQMMMQCMAMMRGQLQTQDTPAGFQIFDNRRKRQKMLTGGESPAEAAPSGAHASTRLALPAPAAPSKPEIALPAAPSKPEMALPAAPSKPEMAIPAAAPSVQAIPAAAAEAPDPAMLLSMEAVKKACKEREKEKKAEAAKAAAEAEEAEGGGDEAKSKKTPKNKAVKPKAKPELKSKSEDDFKTPRRGRPVPKEQPESAEKAAVPKKGDGTFFWKAGKVHRNDTSGHWRCFKHRSDKTDKKIKIGKTADEEKASFVRALKWIEED</sequence>
<gene>
    <name evidence="2" type="ORF">CCMP2556_LOCUS13277</name>
    <name evidence="3" type="ORF">CCMP2556_LOCUS14933</name>
</gene>
<evidence type="ECO:0000313" key="2">
    <source>
        <dbReference type="EMBL" id="CAK9018482.1"/>
    </source>
</evidence>
<feature type="compositionally biased region" description="Basic and acidic residues" evidence="1">
    <location>
        <begin position="382"/>
        <end position="394"/>
    </location>
</feature>
<evidence type="ECO:0000256" key="1">
    <source>
        <dbReference type="SAM" id="MobiDB-lite"/>
    </source>
</evidence>
<feature type="compositionally biased region" description="Basic residues" evidence="1">
    <location>
        <begin position="414"/>
        <end position="425"/>
    </location>
</feature>
<feature type="compositionally biased region" description="Basic and acidic residues" evidence="1">
    <location>
        <begin position="426"/>
        <end position="440"/>
    </location>
</feature>
<organism evidence="2 4">
    <name type="scientific">Durusdinium trenchii</name>
    <dbReference type="NCBI Taxonomy" id="1381693"/>
    <lineage>
        <taxon>Eukaryota</taxon>
        <taxon>Sar</taxon>
        <taxon>Alveolata</taxon>
        <taxon>Dinophyceae</taxon>
        <taxon>Suessiales</taxon>
        <taxon>Symbiodiniaceae</taxon>
        <taxon>Durusdinium</taxon>
    </lineage>
</organism>
<feature type="region of interest" description="Disordered" evidence="1">
    <location>
        <begin position="318"/>
        <end position="343"/>
    </location>
</feature>
<protein>
    <recommendedName>
        <fullName evidence="5">AP2/ERF domain-containing protein</fullName>
    </recommendedName>
</protein>
<accession>A0ABP0JVS4</accession>
<feature type="region of interest" description="Disordered" evidence="1">
    <location>
        <begin position="290"/>
        <end position="309"/>
    </location>
</feature>
<keyword evidence="4" id="KW-1185">Reference proteome</keyword>
<dbReference type="Proteomes" id="UP001642484">
    <property type="component" value="Unassembled WGS sequence"/>
</dbReference>
<dbReference type="EMBL" id="CAXAMN010007779">
    <property type="protein sequence ID" value="CAK9022701.1"/>
    <property type="molecule type" value="Genomic_DNA"/>
</dbReference>
<name>A0ABP0JVS4_9DINO</name>
<proteinExistence type="predicted"/>
<feature type="compositionally biased region" description="Basic and acidic residues" evidence="1">
    <location>
        <begin position="447"/>
        <end position="456"/>
    </location>
</feature>
<evidence type="ECO:0000313" key="3">
    <source>
        <dbReference type="EMBL" id="CAK9022701.1"/>
    </source>
</evidence>
<evidence type="ECO:0000313" key="4">
    <source>
        <dbReference type="Proteomes" id="UP001642484"/>
    </source>
</evidence>
<dbReference type="EMBL" id="CAXAMN010006668">
    <property type="protein sequence ID" value="CAK9018482.1"/>
    <property type="molecule type" value="Genomic_DNA"/>
</dbReference>
<evidence type="ECO:0008006" key="5">
    <source>
        <dbReference type="Google" id="ProtNLM"/>
    </source>
</evidence>